<organism evidence="2 3">
    <name type="scientific">Mycena metata</name>
    <dbReference type="NCBI Taxonomy" id="1033252"/>
    <lineage>
        <taxon>Eukaryota</taxon>
        <taxon>Fungi</taxon>
        <taxon>Dikarya</taxon>
        <taxon>Basidiomycota</taxon>
        <taxon>Agaricomycotina</taxon>
        <taxon>Agaricomycetes</taxon>
        <taxon>Agaricomycetidae</taxon>
        <taxon>Agaricales</taxon>
        <taxon>Marasmiineae</taxon>
        <taxon>Mycenaceae</taxon>
        <taxon>Mycena</taxon>
    </lineage>
</organism>
<protein>
    <submittedName>
        <fullName evidence="2">Uncharacterized protein</fullName>
    </submittedName>
</protein>
<name>A0AAD7IVL5_9AGAR</name>
<evidence type="ECO:0000313" key="2">
    <source>
        <dbReference type="EMBL" id="KAJ7751420.1"/>
    </source>
</evidence>
<feature type="region of interest" description="Disordered" evidence="1">
    <location>
        <begin position="300"/>
        <end position="338"/>
    </location>
</feature>
<dbReference type="EMBL" id="JARKIB010000062">
    <property type="protein sequence ID" value="KAJ7751420.1"/>
    <property type="molecule type" value="Genomic_DNA"/>
</dbReference>
<sequence length="613" mass="68083">MLCTQDAHATRGDTYPRLYSPTVRGVLWAAEEKAWGGLCGGLRQYGRVKMAQRSSSRRRTRAQAAAGRARCRYYARDFSFHPDTSLMRSSPPHLFLFLPNLLTSSQRLTLKPSIFHSSESHVRARARQADHSTLRCFSFRAQCARAVGQKRGAQAHVAGPYCADVVKRSRPIHRCVFGSLSLPSYNSQSLLQPPVKALCWHRKSRDTLIPSHRARLFLLAPRAHISLHTPDGDMRRSSAFGGTTTSFRASGSRANTPAYSSLACQAGVACNAHQLGTPQHLSRHRTFQCVPIRVSRVEDGVGPGATHSEPLQRIPRTQLPHSPLQPPHYSGPPPAVHSPSFTSYLPPPSRHPLQLYTRVLQHPPHLLRISESTSCCDIVKPGVVFRRHYCLLPVALWSCLDVHPSTSGIYEILFIARHARYPYRPKPDCGGSTRLLLLFHHLARRLRPFELPSIPSWSITSTSCTATSAHPPQRVYIDAVAADLYCRPVYFTTSSPTPVFPVIPPPHLVDVLHRHIGPPRSSVYIDALVLEACKTRPVYSNGPSPTPLRFSCRSAHPESSSAIFPAPRPSPTPAPRAHPTMPSPTLRLLQNLRRCRVVHPVRGLRCTATTVCR</sequence>
<accession>A0AAD7IVL5</accession>
<feature type="compositionally biased region" description="Pro residues" evidence="1">
    <location>
        <begin position="566"/>
        <end position="576"/>
    </location>
</feature>
<dbReference type="Proteomes" id="UP001215598">
    <property type="component" value="Unassembled WGS sequence"/>
</dbReference>
<proteinExistence type="predicted"/>
<evidence type="ECO:0000313" key="3">
    <source>
        <dbReference type="Proteomes" id="UP001215598"/>
    </source>
</evidence>
<keyword evidence="3" id="KW-1185">Reference proteome</keyword>
<feature type="compositionally biased region" description="Pro residues" evidence="1">
    <location>
        <begin position="323"/>
        <end position="336"/>
    </location>
</feature>
<reference evidence="2" key="1">
    <citation type="submission" date="2023-03" db="EMBL/GenBank/DDBJ databases">
        <title>Massive genome expansion in bonnet fungi (Mycena s.s.) driven by repeated elements and novel gene families across ecological guilds.</title>
        <authorList>
            <consortium name="Lawrence Berkeley National Laboratory"/>
            <person name="Harder C.B."/>
            <person name="Miyauchi S."/>
            <person name="Viragh M."/>
            <person name="Kuo A."/>
            <person name="Thoen E."/>
            <person name="Andreopoulos B."/>
            <person name="Lu D."/>
            <person name="Skrede I."/>
            <person name="Drula E."/>
            <person name="Henrissat B."/>
            <person name="Morin E."/>
            <person name="Kohler A."/>
            <person name="Barry K."/>
            <person name="LaButti K."/>
            <person name="Morin E."/>
            <person name="Salamov A."/>
            <person name="Lipzen A."/>
            <person name="Mereny Z."/>
            <person name="Hegedus B."/>
            <person name="Baldrian P."/>
            <person name="Stursova M."/>
            <person name="Weitz H."/>
            <person name="Taylor A."/>
            <person name="Grigoriev I.V."/>
            <person name="Nagy L.G."/>
            <person name="Martin F."/>
            <person name="Kauserud H."/>
        </authorList>
    </citation>
    <scope>NUCLEOTIDE SEQUENCE</scope>
    <source>
        <strain evidence="2">CBHHK182m</strain>
    </source>
</reference>
<comment type="caution">
    <text evidence="2">The sequence shown here is derived from an EMBL/GenBank/DDBJ whole genome shotgun (WGS) entry which is preliminary data.</text>
</comment>
<feature type="region of interest" description="Disordered" evidence="1">
    <location>
        <begin position="559"/>
        <end position="584"/>
    </location>
</feature>
<gene>
    <name evidence="2" type="ORF">B0H16DRAFT_1724142</name>
</gene>
<dbReference type="AlphaFoldDB" id="A0AAD7IVL5"/>
<evidence type="ECO:0000256" key="1">
    <source>
        <dbReference type="SAM" id="MobiDB-lite"/>
    </source>
</evidence>